<feature type="domain" description="VPS28 C-terminal" evidence="6">
    <location>
        <begin position="108"/>
        <end position="181"/>
    </location>
</feature>
<keyword evidence="2 5" id="KW-0813">Transport</keyword>
<keyword evidence="4 5" id="KW-0653">Protein transport</keyword>
<dbReference type="Proteomes" id="UP001165060">
    <property type="component" value="Unassembled WGS sequence"/>
</dbReference>
<evidence type="ECO:0000256" key="5">
    <source>
        <dbReference type="PROSITE-ProRule" id="PRU00642"/>
    </source>
</evidence>
<dbReference type="SUPFAM" id="SSF140427">
    <property type="entry name" value="VPS28 C-terminal domain-like"/>
    <property type="match status" value="1"/>
</dbReference>
<evidence type="ECO:0000259" key="6">
    <source>
        <dbReference type="PROSITE" id="PS51310"/>
    </source>
</evidence>
<name>A0ABQ6MQ40_9STRA</name>
<evidence type="ECO:0000256" key="4">
    <source>
        <dbReference type="ARBA" id="ARBA00022927"/>
    </source>
</evidence>
<sequence>MDAIPLYNNSRERRELDDLADLYAIVRATESLEKAYSRDTVTAEEYTKSCMKLLSQFKTTEAALSKGQDMEAFLNDYTLDCPRAVDRLLRTGVPATTLHSQSNTPNSNDAVRVAETVQHFITTMDAVRLDQRAVDEIHPLLTDLLDSLTRVPALPRDFEPQGLVQKWLVTLNGMRAVDEIE</sequence>
<evidence type="ECO:0000313" key="8">
    <source>
        <dbReference type="EMBL" id="GMI30647.1"/>
    </source>
</evidence>
<evidence type="ECO:0000256" key="3">
    <source>
        <dbReference type="ARBA" id="ARBA00022753"/>
    </source>
</evidence>
<dbReference type="PIRSF" id="PIRSF017535">
    <property type="entry name" value="VPS28"/>
    <property type="match status" value="1"/>
</dbReference>
<evidence type="ECO:0000259" key="7">
    <source>
        <dbReference type="PROSITE" id="PS51313"/>
    </source>
</evidence>
<dbReference type="Gene3D" id="1.20.120.1130">
    <property type="match status" value="1"/>
</dbReference>
<dbReference type="InterPro" id="IPR037202">
    <property type="entry name" value="ESCRT_assembly_dom"/>
</dbReference>
<dbReference type="InterPro" id="IPR017899">
    <property type="entry name" value="VPS28_C"/>
</dbReference>
<dbReference type="InterPro" id="IPR017898">
    <property type="entry name" value="VPS28_N"/>
</dbReference>
<dbReference type="Pfam" id="PF03997">
    <property type="entry name" value="VPS28"/>
    <property type="match status" value="1"/>
</dbReference>
<dbReference type="InterPro" id="IPR007143">
    <property type="entry name" value="Vps28"/>
</dbReference>
<dbReference type="PANTHER" id="PTHR12937">
    <property type="entry name" value="VACUOLAR PROTEIN SORTING 28, ISOFORM 2 VPS28"/>
    <property type="match status" value="1"/>
</dbReference>
<dbReference type="PROSITE" id="PS51310">
    <property type="entry name" value="VPS28_C"/>
    <property type="match status" value="1"/>
</dbReference>
<organism evidence="8 9">
    <name type="scientific">Tetraparma gracilis</name>
    <dbReference type="NCBI Taxonomy" id="2962635"/>
    <lineage>
        <taxon>Eukaryota</taxon>
        <taxon>Sar</taxon>
        <taxon>Stramenopiles</taxon>
        <taxon>Ochrophyta</taxon>
        <taxon>Bolidophyceae</taxon>
        <taxon>Parmales</taxon>
        <taxon>Triparmaceae</taxon>
        <taxon>Tetraparma</taxon>
    </lineage>
</organism>
<evidence type="ECO:0000313" key="9">
    <source>
        <dbReference type="Proteomes" id="UP001165060"/>
    </source>
</evidence>
<feature type="domain" description="VPS28 N-terminal" evidence="7">
    <location>
        <begin position="1"/>
        <end position="99"/>
    </location>
</feature>
<gene>
    <name evidence="8" type="ORF">TeGR_g6351</name>
</gene>
<protein>
    <recommendedName>
        <fullName evidence="10">Vacuolar protein sorting-associated protein 28 homolog</fullName>
    </recommendedName>
</protein>
<evidence type="ECO:0008006" key="10">
    <source>
        <dbReference type="Google" id="ProtNLM"/>
    </source>
</evidence>
<comment type="similarity">
    <text evidence="5">Belongs to the VPS28 family.</text>
</comment>
<reference evidence="8 9" key="1">
    <citation type="journal article" date="2023" name="Commun. Biol.">
        <title>Genome analysis of Parmales, the sister group of diatoms, reveals the evolutionary specialization of diatoms from phago-mixotrophs to photoautotrophs.</title>
        <authorList>
            <person name="Ban H."/>
            <person name="Sato S."/>
            <person name="Yoshikawa S."/>
            <person name="Yamada K."/>
            <person name="Nakamura Y."/>
            <person name="Ichinomiya M."/>
            <person name="Sato N."/>
            <person name="Blanc-Mathieu R."/>
            <person name="Endo H."/>
            <person name="Kuwata A."/>
            <person name="Ogata H."/>
        </authorList>
    </citation>
    <scope>NUCLEOTIDE SEQUENCE [LARGE SCALE GENOMIC DNA]</scope>
</reference>
<dbReference type="InterPro" id="IPR037206">
    <property type="entry name" value="VPS28_C_sf"/>
</dbReference>
<evidence type="ECO:0000256" key="2">
    <source>
        <dbReference type="ARBA" id="ARBA00022448"/>
    </source>
</evidence>
<comment type="subcellular location">
    <subcellularLocation>
        <location evidence="1">Endosome</location>
    </subcellularLocation>
</comment>
<proteinExistence type="inferred from homology"/>
<keyword evidence="3" id="KW-0967">Endosome</keyword>
<accession>A0ABQ6MQ40</accession>
<evidence type="ECO:0000256" key="1">
    <source>
        <dbReference type="ARBA" id="ARBA00004177"/>
    </source>
</evidence>
<comment type="caution">
    <text evidence="8">The sequence shown here is derived from an EMBL/GenBank/DDBJ whole genome shotgun (WGS) entry which is preliminary data.</text>
</comment>
<dbReference type="PROSITE" id="PS51313">
    <property type="entry name" value="VPS28_N"/>
    <property type="match status" value="1"/>
</dbReference>
<dbReference type="SUPFAM" id="SSF140111">
    <property type="entry name" value="Endosomal sorting complex assembly domain"/>
    <property type="match status" value="1"/>
</dbReference>
<dbReference type="EMBL" id="BRYB01005927">
    <property type="protein sequence ID" value="GMI30647.1"/>
    <property type="molecule type" value="Genomic_DNA"/>
</dbReference>
<keyword evidence="9" id="KW-1185">Reference proteome</keyword>
<dbReference type="InterPro" id="IPR038358">
    <property type="entry name" value="VPS28_N_sf"/>
</dbReference>
<dbReference type="Gene3D" id="1.20.1440.200">
    <property type="match status" value="1"/>
</dbReference>
<dbReference type="PANTHER" id="PTHR12937:SF0">
    <property type="entry name" value="VACUOLAR PROTEIN SORTING-ASSOCIATED PROTEIN 28 HOMOLOG"/>
    <property type="match status" value="1"/>
</dbReference>